<protein>
    <submittedName>
        <fullName evidence="1">Uncharacterized protein</fullName>
    </submittedName>
</protein>
<sequence>MPLGFAGAAVFSLMRMLLVRLWGDQAEFLRQARVLAAEDIQDGVGGAAGVQIGADHLCLHRPGLGSEYLADHRGRTLEADFADIFNPGTVFIPLRHGKTSRAEHVIHARETDLIATLQHGDQGRQAGLDHLHTAFRAALYSNGTFLKVQCVDSRYIGEELQAQALGNARSDLRGITVNGLLASEHQVYGVFLTNFADGLGQGEGSRQGVGAGEGAVGQEYHVVGTIGDRLAQRVFCLGRPHGQHGDSPTETVLEAQGLFDSENIEGIDDGGYALAHDGIGDRMHPDLGAVGNLFDANDNMHGVLLLPICR</sequence>
<gene>
    <name evidence="1" type="ORF">AFERRI_10304</name>
</gene>
<proteinExistence type="predicted"/>
<organism evidence="1 2">
    <name type="scientific">Acidithiobacillus ferrivorans</name>
    <dbReference type="NCBI Taxonomy" id="160808"/>
    <lineage>
        <taxon>Bacteria</taxon>
        <taxon>Pseudomonadati</taxon>
        <taxon>Pseudomonadota</taxon>
        <taxon>Acidithiobacillia</taxon>
        <taxon>Acidithiobacillales</taxon>
        <taxon>Acidithiobacillaceae</taxon>
        <taxon>Acidithiobacillus</taxon>
    </lineage>
</organism>
<dbReference type="Proteomes" id="UP000193925">
    <property type="component" value="Chromosome AFERRI"/>
</dbReference>
<dbReference type="EMBL" id="LT841305">
    <property type="protein sequence ID" value="SMH64271.1"/>
    <property type="molecule type" value="Genomic_DNA"/>
</dbReference>
<name>A0ABY1MKH3_9PROT</name>
<reference evidence="1 2" key="1">
    <citation type="submission" date="2017-03" db="EMBL/GenBank/DDBJ databases">
        <authorList>
            <person name="Regsiter A."/>
            <person name="William W."/>
        </authorList>
    </citation>
    <scope>NUCLEOTIDE SEQUENCE [LARGE SCALE GENOMIC DNA]</scope>
    <source>
        <strain evidence="1">PRJEB5721</strain>
    </source>
</reference>
<evidence type="ECO:0000313" key="2">
    <source>
        <dbReference type="Proteomes" id="UP000193925"/>
    </source>
</evidence>
<keyword evidence="2" id="KW-1185">Reference proteome</keyword>
<evidence type="ECO:0000313" key="1">
    <source>
        <dbReference type="EMBL" id="SMH64271.1"/>
    </source>
</evidence>
<accession>A0ABY1MKH3</accession>